<reference evidence="4 5" key="1">
    <citation type="submission" date="2018-03" db="EMBL/GenBank/DDBJ databases">
        <title>Whole genome sequencing of Histamine producing bacteria.</title>
        <authorList>
            <person name="Butler K."/>
        </authorList>
    </citation>
    <scope>NUCLEOTIDE SEQUENCE [LARGE SCALE GENOMIC DNA]</scope>
    <source>
        <strain evidence="3 5">FS-6.1</strain>
        <strain evidence="2 4">FS-6.2</strain>
    </source>
</reference>
<dbReference type="RefSeq" id="WP_107188992.1">
    <property type="nucleotide sequence ID" value="NZ_PYMN01000001.1"/>
</dbReference>
<accession>A0A2T3JKW1</accession>
<organism evidence="3 5">
    <name type="scientific">Photobacterium phosphoreum</name>
    <dbReference type="NCBI Taxonomy" id="659"/>
    <lineage>
        <taxon>Bacteria</taxon>
        <taxon>Pseudomonadati</taxon>
        <taxon>Pseudomonadota</taxon>
        <taxon>Gammaproteobacteria</taxon>
        <taxon>Vibrionales</taxon>
        <taxon>Vibrionaceae</taxon>
        <taxon>Photobacterium</taxon>
    </lineage>
</organism>
<dbReference type="GO" id="GO:0032049">
    <property type="term" value="P:cardiolipin biosynthetic process"/>
    <property type="evidence" value="ECO:0007669"/>
    <property type="project" value="UniProtKB-ARBA"/>
</dbReference>
<evidence type="ECO:0000259" key="1">
    <source>
        <dbReference type="PROSITE" id="PS50035"/>
    </source>
</evidence>
<dbReference type="PANTHER" id="PTHR21248">
    <property type="entry name" value="CARDIOLIPIN SYNTHASE"/>
    <property type="match status" value="1"/>
</dbReference>
<feature type="domain" description="PLD phosphodiesterase" evidence="1">
    <location>
        <begin position="402"/>
        <end position="429"/>
    </location>
</feature>
<dbReference type="InterPro" id="IPR001736">
    <property type="entry name" value="PLipase_D/transphosphatidylase"/>
</dbReference>
<dbReference type="SUPFAM" id="SSF56024">
    <property type="entry name" value="Phospholipase D/nuclease"/>
    <property type="match status" value="2"/>
</dbReference>
<dbReference type="PROSITE" id="PS51257">
    <property type="entry name" value="PROKAR_LIPOPROTEIN"/>
    <property type="match status" value="1"/>
</dbReference>
<dbReference type="CDD" id="cd09111">
    <property type="entry name" value="PLDc_ymdC_like_1"/>
    <property type="match status" value="1"/>
</dbReference>
<protein>
    <submittedName>
        <fullName evidence="3">Phospholipase D family protein</fullName>
    </submittedName>
</protein>
<dbReference type="GO" id="GO:0030572">
    <property type="term" value="F:phosphatidyltransferase activity"/>
    <property type="evidence" value="ECO:0007669"/>
    <property type="project" value="UniProtKB-ARBA"/>
</dbReference>
<dbReference type="PANTHER" id="PTHR21248:SF12">
    <property type="entry name" value="CARDIOLIPIN SYNTHASE C"/>
    <property type="match status" value="1"/>
</dbReference>
<dbReference type="Gene3D" id="3.30.870.10">
    <property type="entry name" value="Endonuclease Chain A"/>
    <property type="match status" value="2"/>
</dbReference>
<evidence type="ECO:0000313" key="5">
    <source>
        <dbReference type="Proteomes" id="UP000241618"/>
    </source>
</evidence>
<dbReference type="SMART" id="SM00155">
    <property type="entry name" value="PLDc"/>
    <property type="match status" value="2"/>
</dbReference>
<evidence type="ECO:0000313" key="3">
    <source>
        <dbReference type="EMBL" id="PSU49598.1"/>
    </source>
</evidence>
<dbReference type="EMBL" id="PYMP01000016">
    <property type="protein sequence ID" value="PSU49598.1"/>
    <property type="molecule type" value="Genomic_DNA"/>
</dbReference>
<dbReference type="Proteomes" id="UP000241618">
    <property type="component" value="Unassembled WGS sequence"/>
</dbReference>
<comment type="caution">
    <text evidence="3">The sequence shown here is derived from an EMBL/GenBank/DDBJ whole genome shotgun (WGS) entry which is preliminary data.</text>
</comment>
<dbReference type="InterPro" id="IPR025202">
    <property type="entry name" value="PLD-like_dom"/>
</dbReference>
<evidence type="ECO:0000313" key="2">
    <source>
        <dbReference type="EMBL" id="PSU24530.1"/>
    </source>
</evidence>
<sequence length="509" mass="57945">MITLSRLKQLCTHSFIAVSTLTLIGCAQPLSTVKTETYSNVDNFNTTLHQKVLPYTQANPNKTAFYPLGDGQAALLARLAIIESAQKTVDVQYYIYRDDATSNLLTWYLYQAAERGVRVRLLLDDMQNRDDQALANLSAHPNVEVRLFNTFGNRSFKPLGFVTDFDRLNRRMHNKSIIADGVFAITGGRNIGDEYFSANDNVEFGDFDLLMMGKIIPQVSRQFDEYWNSKPATPIEALVTEAHLPTTDQLQQWKKAQKQYLKSDYARSLKQHPLAKKLSNQTLPFYWADAELIYDTPYKVKNSQDDLLLHHLSAMINKAKTDFLLISPYFVPTEVGVKELVKAAKRGLNITIVTNSLASNDVFAVHGWYAKYRKEMLENGIKLYEIKIDPKIKKKHSWLGNSRSSLHAKTFIIDHRKVFVGSFNFDPRSAYLNTELGVIVDSKPFSDIFYADLDHLLEKSAYRLSLDKHNDIVWTDDTNGKQFHSEPDSGTMLKMGAWLAGTLPIEKHL</sequence>
<keyword evidence="4" id="KW-1185">Reference proteome</keyword>
<dbReference type="CDD" id="cd09113">
    <property type="entry name" value="PLDc_ymdC_like_2"/>
    <property type="match status" value="1"/>
</dbReference>
<feature type="domain" description="PLD phosphodiesterase" evidence="1">
    <location>
        <begin position="168"/>
        <end position="195"/>
    </location>
</feature>
<evidence type="ECO:0000313" key="4">
    <source>
        <dbReference type="Proteomes" id="UP000241405"/>
    </source>
</evidence>
<dbReference type="PROSITE" id="PS50035">
    <property type="entry name" value="PLD"/>
    <property type="match status" value="2"/>
</dbReference>
<dbReference type="Proteomes" id="UP000241405">
    <property type="component" value="Unassembled WGS sequence"/>
</dbReference>
<dbReference type="AlphaFoldDB" id="A0A2T3JKW1"/>
<gene>
    <name evidence="3" type="ORF">C9J18_15375</name>
    <name evidence="2" type="ORF">CTM96_12875</name>
</gene>
<name>A0A2T3JKW1_PHOPO</name>
<dbReference type="Pfam" id="PF13091">
    <property type="entry name" value="PLDc_2"/>
    <property type="match status" value="2"/>
</dbReference>
<dbReference type="EMBL" id="PYMO01000012">
    <property type="protein sequence ID" value="PSU24530.1"/>
    <property type="molecule type" value="Genomic_DNA"/>
</dbReference>
<proteinExistence type="predicted"/>